<evidence type="ECO:0000256" key="1">
    <source>
        <dbReference type="SAM" id="MobiDB-lite"/>
    </source>
</evidence>
<evidence type="ECO:0000313" key="2">
    <source>
        <dbReference type="EMBL" id="QDV39385.1"/>
    </source>
</evidence>
<protein>
    <submittedName>
        <fullName evidence="2">Uncharacterized protein</fullName>
    </submittedName>
</protein>
<sequence length="70" mass="7930">MLATCSLSPAQEPHRHGPQPRVRHELGPDSLPRQDVPSGRLEGPFLFRSEIIEDTVRKYWIFVPVRGVVA</sequence>
<dbReference type="EMBL" id="CP036428">
    <property type="protein sequence ID" value="QDV39385.1"/>
    <property type="molecule type" value="Genomic_DNA"/>
</dbReference>
<dbReference type="KEGG" id="tpla:ElP_73510"/>
<name>A0A518HEW2_9BACT</name>
<geneLocation type="plasmid" evidence="3">
    <name>pelp_2</name>
</geneLocation>
<gene>
    <name evidence="2" type="ORF">ElP_73510</name>
</gene>
<reference evidence="2 3" key="1">
    <citation type="submission" date="2019-02" db="EMBL/GenBank/DDBJ databases">
        <title>Deep-cultivation of Planctomycetes and their phenomic and genomic characterization uncovers novel biology.</title>
        <authorList>
            <person name="Wiegand S."/>
            <person name="Jogler M."/>
            <person name="Boedeker C."/>
            <person name="Pinto D."/>
            <person name="Vollmers J."/>
            <person name="Rivas-Marin E."/>
            <person name="Kohn T."/>
            <person name="Peeters S.H."/>
            <person name="Heuer A."/>
            <person name="Rast P."/>
            <person name="Oberbeckmann S."/>
            <person name="Bunk B."/>
            <person name="Jeske O."/>
            <person name="Meyerdierks A."/>
            <person name="Storesund J.E."/>
            <person name="Kallscheuer N."/>
            <person name="Luecker S."/>
            <person name="Lage O.M."/>
            <person name="Pohl T."/>
            <person name="Merkel B.J."/>
            <person name="Hornburger P."/>
            <person name="Mueller R.-W."/>
            <person name="Bruemmer F."/>
            <person name="Labrenz M."/>
            <person name="Spormann A.M."/>
            <person name="Op den Camp H."/>
            <person name="Overmann J."/>
            <person name="Amann R."/>
            <person name="Jetten M.S.M."/>
            <person name="Mascher T."/>
            <person name="Medema M.H."/>
            <person name="Devos D.P."/>
            <person name="Kaster A.-K."/>
            <person name="Ovreas L."/>
            <person name="Rohde M."/>
            <person name="Galperin M.Y."/>
            <person name="Jogler C."/>
        </authorList>
    </citation>
    <scope>NUCLEOTIDE SEQUENCE [LARGE SCALE GENOMIC DNA]</scope>
    <source>
        <strain evidence="2 3">ElP</strain>
        <plasmid evidence="3">pelp_2</plasmid>
    </source>
</reference>
<proteinExistence type="predicted"/>
<feature type="region of interest" description="Disordered" evidence="1">
    <location>
        <begin position="1"/>
        <end position="41"/>
    </location>
</feature>
<dbReference type="Proteomes" id="UP000317835">
    <property type="component" value="Plasmid pElP_2"/>
</dbReference>
<organism evidence="2 3">
    <name type="scientific">Tautonia plasticadhaerens</name>
    <dbReference type="NCBI Taxonomy" id="2527974"/>
    <lineage>
        <taxon>Bacteria</taxon>
        <taxon>Pseudomonadati</taxon>
        <taxon>Planctomycetota</taxon>
        <taxon>Planctomycetia</taxon>
        <taxon>Isosphaerales</taxon>
        <taxon>Isosphaeraceae</taxon>
        <taxon>Tautonia</taxon>
    </lineage>
</organism>
<evidence type="ECO:0000313" key="3">
    <source>
        <dbReference type="Proteomes" id="UP000317835"/>
    </source>
</evidence>
<keyword evidence="2" id="KW-0614">Plasmid</keyword>
<accession>A0A518HEW2</accession>
<dbReference type="RefSeq" id="WP_145279616.1">
    <property type="nucleotide sequence ID" value="NZ_CP036428.1"/>
</dbReference>
<keyword evidence="3" id="KW-1185">Reference proteome</keyword>
<dbReference type="AlphaFoldDB" id="A0A518HEW2"/>